<proteinExistence type="predicted"/>
<evidence type="ECO:0000313" key="1">
    <source>
        <dbReference type="EMBL" id="KAH7916297.1"/>
    </source>
</evidence>
<dbReference type="EMBL" id="MU267592">
    <property type="protein sequence ID" value="KAH7916297.1"/>
    <property type="molecule type" value="Genomic_DNA"/>
</dbReference>
<organism evidence="1 2">
    <name type="scientific">Hygrophoropsis aurantiaca</name>
    <dbReference type="NCBI Taxonomy" id="72124"/>
    <lineage>
        <taxon>Eukaryota</taxon>
        <taxon>Fungi</taxon>
        <taxon>Dikarya</taxon>
        <taxon>Basidiomycota</taxon>
        <taxon>Agaricomycotina</taxon>
        <taxon>Agaricomycetes</taxon>
        <taxon>Agaricomycetidae</taxon>
        <taxon>Boletales</taxon>
        <taxon>Coniophorineae</taxon>
        <taxon>Hygrophoropsidaceae</taxon>
        <taxon>Hygrophoropsis</taxon>
    </lineage>
</organism>
<gene>
    <name evidence="1" type="ORF">BJ138DRAFT_1140020</name>
</gene>
<accession>A0ACB8ASJ6</accession>
<dbReference type="Proteomes" id="UP000790377">
    <property type="component" value="Unassembled WGS sequence"/>
</dbReference>
<keyword evidence="2" id="KW-1185">Reference proteome</keyword>
<protein>
    <submittedName>
        <fullName evidence="1">Uncharacterized protein</fullName>
    </submittedName>
</protein>
<reference evidence="1" key="1">
    <citation type="journal article" date="2021" name="New Phytol.">
        <title>Evolutionary innovations through gain and loss of genes in the ectomycorrhizal Boletales.</title>
        <authorList>
            <person name="Wu G."/>
            <person name="Miyauchi S."/>
            <person name="Morin E."/>
            <person name="Kuo A."/>
            <person name="Drula E."/>
            <person name="Varga T."/>
            <person name="Kohler A."/>
            <person name="Feng B."/>
            <person name="Cao Y."/>
            <person name="Lipzen A."/>
            <person name="Daum C."/>
            <person name="Hundley H."/>
            <person name="Pangilinan J."/>
            <person name="Johnson J."/>
            <person name="Barry K."/>
            <person name="LaButti K."/>
            <person name="Ng V."/>
            <person name="Ahrendt S."/>
            <person name="Min B."/>
            <person name="Choi I.G."/>
            <person name="Park H."/>
            <person name="Plett J.M."/>
            <person name="Magnuson J."/>
            <person name="Spatafora J.W."/>
            <person name="Nagy L.G."/>
            <person name="Henrissat B."/>
            <person name="Grigoriev I.V."/>
            <person name="Yang Z.L."/>
            <person name="Xu J."/>
            <person name="Martin F.M."/>
        </authorList>
    </citation>
    <scope>NUCLEOTIDE SEQUENCE</scope>
    <source>
        <strain evidence="1">ATCC 28755</strain>
    </source>
</reference>
<name>A0ACB8ASJ6_9AGAM</name>
<evidence type="ECO:0000313" key="2">
    <source>
        <dbReference type="Proteomes" id="UP000790377"/>
    </source>
</evidence>
<sequence>MLFGLRVTCLLVAIAAHAIARPCTDEPPPPSTSSCTETLPYNKGANWAFKSWLDTKCLSDSHDYFSSYLADPPANATNPLAIGHSNCQPLRNTPKNLGSFILQSKTPKWVRFYSDVHCTPQKAFLCMLFHHFVFFGETLILVVHVQLLPRAWATGRDLLAHLRYSIKSSPLCGSRLSRGCDL</sequence>
<comment type="caution">
    <text evidence="1">The sequence shown here is derived from an EMBL/GenBank/DDBJ whole genome shotgun (WGS) entry which is preliminary data.</text>
</comment>